<comment type="similarity">
    <text evidence="9">Belongs to the TRAFAC class myosin-kinesin ATPase superfamily. Kinesin family. KIN-13 subfamily.</text>
</comment>
<dbReference type="STRING" id="5786.F0ZS58"/>
<dbReference type="PROSITE" id="PS00411">
    <property type="entry name" value="KINESIN_MOTOR_1"/>
    <property type="match status" value="1"/>
</dbReference>
<evidence type="ECO:0000256" key="9">
    <source>
        <dbReference type="ARBA" id="ARBA00061030"/>
    </source>
</evidence>
<evidence type="ECO:0000256" key="6">
    <source>
        <dbReference type="ARBA" id="ARBA00022840"/>
    </source>
</evidence>
<dbReference type="InterPro" id="IPR036961">
    <property type="entry name" value="Kinesin_motor_dom_sf"/>
</dbReference>
<evidence type="ECO:0000259" key="12">
    <source>
        <dbReference type="PROSITE" id="PS50067"/>
    </source>
</evidence>
<evidence type="ECO:0000256" key="4">
    <source>
        <dbReference type="ARBA" id="ARBA00022701"/>
    </source>
</evidence>
<dbReference type="CDD" id="cd01367">
    <property type="entry name" value="KISc_KIF2_like"/>
    <property type="match status" value="1"/>
</dbReference>
<dbReference type="PROSITE" id="PS50067">
    <property type="entry name" value="KINESIN_MOTOR_2"/>
    <property type="match status" value="1"/>
</dbReference>
<evidence type="ECO:0000256" key="1">
    <source>
        <dbReference type="ARBA" id="ARBA00004245"/>
    </source>
</evidence>
<dbReference type="GO" id="GO:0007018">
    <property type="term" value="P:microtubule-based movement"/>
    <property type="evidence" value="ECO:0007669"/>
    <property type="project" value="InterPro"/>
</dbReference>
<dbReference type="VEuPathDB" id="AmoebaDB:DICPUDRAFT_49064"/>
<keyword evidence="4 11" id="KW-0493">Microtubule</keyword>
<keyword evidence="14" id="KW-1185">Reference proteome</keyword>
<dbReference type="SUPFAM" id="SSF52540">
    <property type="entry name" value="P-loop containing nucleoside triphosphate hydrolases"/>
    <property type="match status" value="1"/>
</dbReference>
<dbReference type="PRINTS" id="PR00380">
    <property type="entry name" value="KINESINHEAVY"/>
</dbReference>
<dbReference type="InterPro" id="IPR027640">
    <property type="entry name" value="Kinesin-like_fam"/>
</dbReference>
<dbReference type="InterPro" id="IPR001752">
    <property type="entry name" value="Kinesin_motor_dom"/>
</dbReference>
<dbReference type="GeneID" id="10504606"/>
<dbReference type="AlphaFoldDB" id="F0ZS58"/>
<evidence type="ECO:0000256" key="7">
    <source>
        <dbReference type="ARBA" id="ARBA00023175"/>
    </source>
</evidence>
<evidence type="ECO:0000256" key="8">
    <source>
        <dbReference type="ARBA" id="ARBA00023212"/>
    </source>
</evidence>
<comment type="subcellular location">
    <subcellularLocation>
        <location evidence="1">Cytoplasm</location>
        <location evidence="1">Cytoskeleton</location>
    </subcellularLocation>
</comment>
<feature type="binding site" evidence="10">
    <location>
        <begin position="97"/>
        <end position="104"/>
    </location>
    <ligand>
        <name>ATP</name>
        <dbReference type="ChEBI" id="CHEBI:30616"/>
    </ligand>
</feature>
<keyword evidence="2" id="KW-0813">Transport</keyword>
<dbReference type="GO" id="GO:0005874">
    <property type="term" value="C:microtubule"/>
    <property type="evidence" value="ECO:0007669"/>
    <property type="project" value="UniProtKB-KW"/>
</dbReference>
<dbReference type="OMA" id="LAHEDEY"/>
<feature type="non-terminal residue" evidence="13">
    <location>
        <position position="311"/>
    </location>
</feature>
<keyword evidence="5 10" id="KW-0547">Nucleotide-binding</keyword>
<name>F0ZS58_DICPU</name>
<reference evidence="14" key="1">
    <citation type="journal article" date="2011" name="Genome Biol.">
        <title>Comparative genomics of the social amoebae Dictyostelium discoideum and Dictyostelium purpureum.</title>
        <authorList>
            <consortium name="US DOE Joint Genome Institute (JGI-PGF)"/>
            <person name="Sucgang R."/>
            <person name="Kuo A."/>
            <person name="Tian X."/>
            <person name="Salerno W."/>
            <person name="Parikh A."/>
            <person name="Feasley C.L."/>
            <person name="Dalin E."/>
            <person name="Tu H."/>
            <person name="Huang E."/>
            <person name="Barry K."/>
            <person name="Lindquist E."/>
            <person name="Shapiro H."/>
            <person name="Bruce D."/>
            <person name="Schmutz J."/>
            <person name="Salamov A."/>
            <person name="Fey P."/>
            <person name="Gaudet P."/>
            <person name="Anjard C."/>
            <person name="Babu M.M."/>
            <person name="Basu S."/>
            <person name="Bushmanova Y."/>
            <person name="van der Wel H."/>
            <person name="Katoh-Kurasawa M."/>
            <person name="Dinh C."/>
            <person name="Coutinho P.M."/>
            <person name="Saito T."/>
            <person name="Elias M."/>
            <person name="Schaap P."/>
            <person name="Kay R.R."/>
            <person name="Henrissat B."/>
            <person name="Eichinger L."/>
            <person name="Rivero F."/>
            <person name="Putnam N.H."/>
            <person name="West C.M."/>
            <person name="Loomis W.F."/>
            <person name="Chisholm R.L."/>
            <person name="Shaulsky G."/>
            <person name="Strassmann J.E."/>
            <person name="Queller D.C."/>
            <person name="Kuspa A."/>
            <person name="Grigoriev I.V."/>
        </authorList>
    </citation>
    <scope>NUCLEOTIDE SEQUENCE [LARGE SCALE GENOMIC DNA]</scope>
    <source>
        <strain evidence="14">QSDP1</strain>
    </source>
</reference>
<gene>
    <name evidence="13" type="ORF">DICPUDRAFT_49064</name>
</gene>
<evidence type="ECO:0000313" key="13">
    <source>
        <dbReference type="EMBL" id="EGC33210.1"/>
    </source>
</evidence>
<evidence type="ECO:0000256" key="2">
    <source>
        <dbReference type="ARBA" id="ARBA00022448"/>
    </source>
</evidence>
<evidence type="ECO:0000256" key="3">
    <source>
        <dbReference type="ARBA" id="ARBA00022490"/>
    </source>
</evidence>
<dbReference type="InterPro" id="IPR019821">
    <property type="entry name" value="Kinesin_motor_CS"/>
</dbReference>
<dbReference type="EMBL" id="GL871152">
    <property type="protein sequence ID" value="EGC33210.1"/>
    <property type="molecule type" value="Genomic_DNA"/>
</dbReference>
<dbReference type="PANTHER" id="PTHR47971">
    <property type="entry name" value="KINESIN-RELATED PROTEIN 6"/>
    <property type="match status" value="1"/>
</dbReference>
<sequence>MNEYGQRIRVCVRKRPLNKKELAKNEKDIIEVVPKKDLLVNEPKIKLDLTKYTEKHKFVFDEVFDETSNNYQVYLHTAYPLVDSIFHKGKATCFAYGQTGSGKTFTMIGNGDGIYALAARDIFHRLETYFKDQLEVYISFFEIYGGKLFDLLNERKKLACRENENQNVVIVGLGEKQVNSPQELMTCITDGNKIRSTGSTGVNADSSRSHAILQISLKNITTNKLHGKFSFIDLAGSERGSDTYDNDKQTRKEGADINKSLLALKECIRALDQSSKHTPFRQSTLTQVLKDSFIGNSRTVMIANISPNNLS</sequence>
<dbReference type="SMART" id="SM00129">
    <property type="entry name" value="KISc"/>
    <property type="match status" value="1"/>
</dbReference>
<dbReference type="GO" id="GO:0003777">
    <property type="term" value="F:microtubule motor activity"/>
    <property type="evidence" value="ECO:0007669"/>
    <property type="project" value="InterPro"/>
</dbReference>
<dbReference type="OrthoDB" id="3176171at2759"/>
<keyword evidence="3" id="KW-0963">Cytoplasm</keyword>
<dbReference type="GO" id="GO:0008017">
    <property type="term" value="F:microtubule binding"/>
    <property type="evidence" value="ECO:0007669"/>
    <property type="project" value="InterPro"/>
</dbReference>
<dbReference type="Gene3D" id="3.40.850.10">
    <property type="entry name" value="Kinesin motor domain"/>
    <property type="match status" value="1"/>
</dbReference>
<protein>
    <recommendedName>
        <fullName evidence="11">Kinesin-like protein</fullName>
    </recommendedName>
</protein>
<keyword evidence="7 10" id="KW-0505">Motor protein</keyword>
<dbReference type="RefSeq" id="XP_003290250.1">
    <property type="nucleotide sequence ID" value="XM_003290202.1"/>
</dbReference>
<dbReference type="FunFam" id="3.40.850.10:FF:000012">
    <property type="entry name" value="Kinesin-like protein"/>
    <property type="match status" value="1"/>
</dbReference>
<dbReference type="eggNOG" id="KOG0246">
    <property type="taxonomic scope" value="Eukaryota"/>
</dbReference>
<dbReference type="Pfam" id="PF00225">
    <property type="entry name" value="Kinesin"/>
    <property type="match status" value="1"/>
</dbReference>
<evidence type="ECO:0000256" key="10">
    <source>
        <dbReference type="PROSITE-ProRule" id="PRU00283"/>
    </source>
</evidence>
<dbReference type="GO" id="GO:0007052">
    <property type="term" value="P:mitotic spindle organization"/>
    <property type="evidence" value="ECO:0007669"/>
    <property type="project" value="EnsemblProtists"/>
</dbReference>
<dbReference type="InParanoid" id="F0ZS58"/>
<feature type="domain" description="Kinesin motor" evidence="12">
    <location>
        <begin position="7"/>
        <end position="311"/>
    </location>
</feature>
<proteinExistence type="inferred from homology"/>
<dbReference type="InterPro" id="IPR027417">
    <property type="entry name" value="P-loop_NTPase"/>
</dbReference>
<evidence type="ECO:0000256" key="11">
    <source>
        <dbReference type="RuleBase" id="RU000394"/>
    </source>
</evidence>
<dbReference type="PANTHER" id="PTHR47971:SF8">
    <property type="entry name" value="KINESIN-LIKE PROTEIN"/>
    <property type="match status" value="1"/>
</dbReference>
<evidence type="ECO:0000313" key="14">
    <source>
        <dbReference type="Proteomes" id="UP000001064"/>
    </source>
</evidence>
<organism evidence="13 14">
    <name type="scientific">Dictyostelium purpureum</name>
    <name type="common">Slime mold</name>
    <dbReference type="NCBI Taxonomy" id="5786"/>
    <lineage>
        <taxon>Eukaryota</taxon>
        <taxon>Amoebozoa</taxon>
        <taxon>Evosea</taxon>
        <taxon>Eumycetozoa</taxon>
        <taxon>Dictyostelia</taxon>
        <taxon>Dictyosteliales</taxon>
        <taxon>Dictyosteliaceae</taxon>
        <taxon>Dictyostelium</taxon>
    </lineage>
</organism>
<keyword evidence="8" id="KW-0206">Cytoskeleton</keyword>
<keyword evidence="6 10" id="KW-0067">ATP-binding</keyword>
<dbReference type="GO" id="GO:0005524">
    <property type="term" value="F:ATP binding"/>
    <property type="evidence" value="ECO:0007669"/>
    <property type="project" value="UniProtKB-UniRule"/>
</dbReference>
<accession>F0ZS58</accession>
<evidence type="ECO:0000256" key="5">
    <source>
        <dbReference type="ARBA" id="ARBA00022741"/>
    </source>
</evidence>
<dbReference type="Proteomes" id="UP000001064">
    <property type="component" value="Unassembled WGS sequence"/>
</dbReference>
<dbReference type="KEGG" id="dpp:DICPUDRAFT_49064"/>